<reference evidence="2" key="1">
    <citation type="journal article" date="2009" name="PLoS Genet.">
        <title>Organised genome dynamics in the Escherichia coli species results in highly diverse adaptive paths.</title>
        <authorList>
            <person name="Touchon M."/>
            <person name="Hoede C."/>
            <person name="Tenaillon O."/>
            <person name="Barbe V."/>
            <person name="Baeriswyl S."/>
            <person name="Bidet P."/>
            <person name="Bingen E."/>
            <person name="Bonacorsi S."/>
            <person name="Bouchier C."/>
            <person name="Bouvet O."/>
            <person name="Calteau A."/>
            <person name="Chiapello H."/>
            <person name="Clermont O."/>
            <person name="Cruveiller S."/>
            <person name="Danchin A."/>
            <person name="Diard M."/>
            <person name="Dossat C."/>
            <person name="Karoui M.E."/>
            <person name="Frapy E."/>
            <person name="Garry L."/>
            <person name="Ghigo J.M."/>
            <person name="Gilles A.M."/>
            <person name="Johnson J."/>
            <person name="Le Bouguenec C."/>
            <person name="Lescat M."/>
            <person name="Mangenot S."/>
            <person name="Martinez-Jehanne V."/>
            <person name="Matic I."/>
            <person name="Nassif X."/>
            <person name="Oztas S."/>
            <person name="Petit M.A."/>
            <person name="Pichon C."/>
            <person name="Rouy Z."/>
            <person name="Ruf C.S."/>
            <person name="Schneider D."/>
            <person name="Tourret J."/>
            <person name="Vacherie B."/>
            <person name="Vallenet D."/>
            <person name="Medigue C."/>
            <person name="Rocha E.P.C."/>
            <person name="Denamur E."/>
        </authorList>
    </citation>
    <scope>NUCLEOTIDE SEQUENCE [LARGE SCALE GENOMIC DNA]</scope>
    <source>
        <strain evidence="2">ED1a</strain>
    </source>
</reference>
<protein>
    <submittedName>
        <fullName evidence="1">Uncharacterized protein</fullName>
    </submittedName>
</protein>
<accession>B7MY55</accession>
<dbReference type="EMBL" id="CU928162">
    <property type="protein sequence ID" value="CAR09021.2"/>
    <property type="molecule type" value="Genomic_DNA"/>
</dbReference>
<organism evidence="1 2">
    <name type="scientific">Escherichia coli O81 (strain ED1a)</name>
    <dbReference type="NCBI Taxonomy" id="585397"/>
    <lineage>
        <taxon>Bacteria</taxon>
        <taxon>Pseudomonadati</taxon>
        <taxon>Pseudomonadota</taxon>
        <taxon>Gammaproteobacteria</taxon>
        <taxon>Enterobacterales</taxon>
        <taxon>Enterobacteriaceae</taxon>
        <taxon>Escherichia</taxon>
    </lineage>
</organism>
<sequence>MHGMQEVSGSIPLSSTKFQTLAAKRGFFVSAFCRFCNTVYILAVPCGECITD</sequence>
<name>B7MY55_ECO81</name>
<proteinExistence type="predicted"/>
<evidence type="ECO:0000313" key="1">
    <source>
        <dbReference type="EMBL" id="CAR09021.2"/>
    </source>
</evidence>
<dbReference type="Proteomes" id="UP000000748">
    <property type="component" value="Chromosome"/>
</dbReference>
<evidence type="ECO:0000313" key="2">
    <source>
        <dbReference type="Proteomes" id="UP000000748"/>
    </source>
</evidence>
<gene>
    <name evidence="1" type="ordered locus">ECED1_2844</name>
</gene>
<dbReference type="AlphaFoldDB" id="B7MY55"/>
<dbReference type="HOGENOM" id="CLU_3079319_0_0_6"/>
<dbReference type="KEGG" id="ecq:ECED1_2844"/>